<dbReference type="Pfam" id="PF01762">
    <property type="entry name" value="Galactosyl_T"/>
    <property type="match status" value="1"/>
</dbReference>
<reference evidence="11" key="1">
    <citation type="journal article" date="2023" name="G3 (Bethesda)">
        <title>A reference genome for the long-term kleptoplast-retaining sea slug Elysia crispata morphotype clarki.</title>
        <authorList>
            <person name="Eastman K.E."/>
            <person name="Pendleton A.L."/>
            <person name="Shaikh M.A."/>
            <person name="Suttiyut T."/>
            <person name="Ogas R."/>
            <person name="Tomko P."/>
            <person name="Gavelis G."/>
            <person name="Widhalm J.R."/>
            <person name="Wisecaver J.H."/>
        </authorList>
    </citation>
    <scope>NUCLEOTIDE SEQUENCE</scope>
    <source>
        <strain evidence="11">ECLA1</strain>
    </source>
</reference>
<evidence type="ECO:0000313" key="12">
    <source>
        <dbReference type="Proteomes" id="UP001283361"/>
    </source>
</evidence>
<keyword evidence="5" id="KW-0812">Transmembrane</keyword>
<name>A0AAE0YMT2_9GAST</name>
<keyword evidence="8 10" id="KW-0333">Golgi apparatus</keyword>
<keyword evidence="4" id="KW-0808">Transferase</keyword>
<evidence type="ECO:0000256" key="4">
    <source>
        <dbReference type="ARBA" id="ARBA00022679"/>
    </source>
</evidence>
<dbReference type="GO" id="GO:0006493">
    <property type="term" value="P:protein O-linked glycosylation"/>
    <property type="evidence" value="ECO:0007669"/>
    <property type="project" value="TreeGrafter"/>
</dbReference>
<dbReference type="GO" id="GO:0000139">
    <property type="term" value="C:Golgi membrane"/>
    <property type="evidence" value="ECO:0007669"/>
    <property type="project" value="UniProtKB-SubCell"/>
</dbReference>
<evidence type="ECO:0000256" key="2">
    <source>
        <dbReference type="ARBA" id="ARBA00008661"/>
    </source>
</evidence>
<dbReference type="GO" id="GO:0016758">
    <property type="term" value="F:hexosyltransferase activity"/>
    <property type="evidence" value="ECO:0007669"/>
    <property type="project" value="InterPro"/>
</dbReference>
<dbReference type="PANTHER" id="PTHR11214:SF376">
    <property type="entry name" value="HEXOSYLTRANSFERASE"/>
    <property type="match status" value="1"/>
</dbReference>
<organism evidence="11 12">
    <name type="scientific">Elysia crispata</name>
    <name type="common">lettuce slug</name>
    <dbReference type="NCBI Taxonomy" id="231223"/>
    <lineage>
        <taxon>Eukaryota</taxon>
        <taxon>Metazoa</taxon>
        <taxon>Spiralia</taxon>
        <taxon>Lophotrochozoa</taxon>
        <taxon>Mollusca</taxon>
        <taxon>Gastropoda</taxon>
        <taxon>Heterobranchia</taxon>
        <taxon>Euthyneura</taxon>
        <taxon>Panpulmonata</taxon>
        <taxon>Sacoglossa</taxon>
        <taxon>Placobranchoidea</taxon>
        <taxon>Plakobranchidae</taxon>
        <taxon>Elysia</taxon>
    </lineage>
</organism>
<keyword evidence="12" id="KW-1185">Reference proteome</keyword>
<evidence type="ECO:0000256" key="9">
    <source>
        <dbReference type="ARBA" id="ARBA00023136"/>
    </source>
</evidence>
<accession>A0AAE0YMT2</accession>
<evidence type="ECO:0000256" key="7">
    <source>
        <dbReference type="ARBA" id="ARBA00022989"/>
    </source>
</evidence>
<dbReference type="PANTHER" id="PTHR11214">
    <property type="entry name" value="BETA-1,3-N-ACETYLGLUCOSAMINYLTRANSFERASE"/>
    <property type="match status" value="1"/>
</dbReference>
<evidence type="ECO:0000256" key="10">
    <source>
        <dbReference type="RuleBase" id="RU363063"/>
    </source>
</evidence>
<comment type="subcellular location">
    <subcellularLocation>
        <location evidence="1 10">Golgi apparatus membrane</location>
        <topology evidence="1 10">Single-pass type II membrane protein</topology>
    </subcellularLocation>
</comment>
<dbReference type="AlphaFoldDB" id="A0AAE0YMT2"/>
<comment type="caution">
    <text evidence="11">The sequence shown here is derived from an EMBL/GenBank/DDBJ whole genome shotgun (WGS) entry which is preliminary data.</text>
</comment>
<evidence type="ECO:0000256" key="6">
    <source>
        <dbReference type="ARBA" id="ARBA00022968"/>
    </source>
</evidence>
<evidence type="ECO:0000256" key="5">
    <source>
        <dbReference type="ARBA" id="ARBA00022692"/>
    </source>
</evidence>
<keyword evidence="7" id="KW-1133">Transmembrane helix</keyword>
<dbReference type="Proteomes" id="UP001283361">
    <property type="component" value="Unassembled WGS sequence"/>
</dbReference>
<dbReference type="EC" id="2.4.1.-" evidence="10"/>
<protein>
    <recommendedName>
        <fullName evidence="10">Hexosyltransferase</fullName>
        <ecNumber evidence="10">2.4.1.-</ecNumber>
    </recommendedName>
</protein>
<proteinExistence type="inferred from homology"/>
<keyword evidence="3 10" id="KW-0328">Glycosyltransferase</keyword>
<evidence type="ECO:0000256" key="8">
    <source>
        <dbReference type="ARBA" id="ARBA00023034"/>
    </source>
</evidence>
<evidence type="ECO:0000313" key="11">
    <source>
        <dbReference type="EMBL" id="KAK3751203.1"/>
    </source>
</evidence>
<gene>
    <name evidence="11" type="ORF">RRG08_023960</name>
</gene>
<dbReference type="Gene3D" id="3.90.550.50">
    <property type="match status" value="1"/>
</dbReference>
<dbReference type="EMBL" id="JAWDGP010005834">
    <property type="protein sequence ID" value="KAK3751203.1"/>
    <property type="molecule type" value="Genomic_DNA"/>
</dbReference>
<keyword evidence="6" id="KW-0735">Signal-anchor</keyword>
<comment type="similarity">
    <text evidence="2 10">Belongs to the glycosyltransferase 31 family.</text>
</comment>
<sequence length="423" mass="47858">MQSLRVFSKIYARKMISSSPTLVLVFLVSLALWQMIRKSSESPKSSSVNIVQADLSLIADIKTNVVQADFKGTHGNADGSIDVIFRVYRKPIEAKSTPGKLPEIDMMNSLEAPTQISPNGTVLRLTAARTAYPLTLSSDFLINTLTLCPLQTPVDYLIIVHSATAYFQRRRDIRETYGGRDLFGNVSQRVVFMLGTTSDSMTTRLIQHEALQHGDIVQGRFRDSYRNLTHKAVMGFRWVTSHCPQAKLVVKIDDDVFINTFKLVSDILPVYTDREHHIACHLRKAGTSPIVRGKGRWHVSEDEFRGFNKYPFDHCNGYFVIITADLIEPLLRAAWVNPFFWIDDVYVFGVLPTTVGSVTFVNIRSNLTLHYSNGKTCVEKKGFNCNLLAVSQYREGGMETLWYSLLSNMSDSLMTRYKLFQNS</sequence>
<dbReference type="InterPro" id="IPR002659">
    <property type="entry name" value="Glyco_trans_31"/>
</dbReference>
<evidence type="ECO:0000256" key="3">
    <source>
        <dbReference type="ARBA" id="ARBA00022676"/>
    </source>
</evidence>
<evidence type="ECO:0000256" key="1">
    <source>
        <dbReference type="ARBA" id="ARBA00004323"/>
    </source>
</evidence>
<keyword evidence="9" id="KW-0472">Membrane</keyword>